<dbReference type="Gene3D" id="2.60.120.380">
    <property type="match status" value="2"/>
</dbReference>
<comment type="caution">
    <text evidence="3">The sequence shown here is derived from an EMBL/GenBank/DDBJ whole genome shotgun (WGS) entry which is preliminary data.</text>
</comment>
<reference evidence="3 4" key="1">
    <citation type="submission" date="2018-01" db="EMBL/GenBank/DDBJ databases">
        <title>Draft genome sequence of Paucibacter aquatile CR182 isolated from freshwater of the Nakdong River.</title>
        <authorList>
            <person name="Choi A."/>
            <person name="Chung E.J."/>
        </authorList>
    </citation>
    <scope>NUCLEOTIDE SEQUENCE [LARGE SCALE GENOMIC DNA]</scope>
    <source>
        <strain evidence="3 4">CR182</strain>
    </source>
</reference>
<dbReference type="GO" id="GO:0008237">
    <property type="term" value="F:metallopeptidase activity"/>
    <property type="evidence" value="ECO:0007669"/>
    <property type="project" value="InterPro"/>
</dbReference>
<protein>
    <recommendedName>
        <fullName evidence="2">Peptidase C-terminal archaeal/bacterial domain-containing protein</fullName>
    </recommendedName>
</protein>
<evidence type="ECO:0000259" key="2">
    <source>
        <dbReference type="Pfam" id="PF04151"/>
    </source>
</evidence>
<dbReference type="EMBL" id="POSP01000004">
    <property type="protein sequence ID" value="PND36578.1"/>
    <property type="molecule type" value="Genomic_DNA"/>
</dbReference>
<feature type="signal peptide" evidence="1">
    <location>
        <begin position="1"/>
        <end position="32"/>
    </location>
</feature>
<dbReference type="InterPro" id="IPR007280">
    <property type="entry name" value="Peptidase_C_arc/bac"/>
</dbReference>
<dbReference type="OrthoDB" id="220114at2"/>
<dbReference type="SUPFAM" id="SSF55486">
    <property type="entry name" value="Metalloproteases ('zincins'), catalytic domain"/>
    <property type="match status" value="1"/>
</dbReference>
<keyword evidence="4" id="KW-1185">Reference proteome</keyword>
<dbReference type="Pfam" id="PF04151">
    <property type="entry name" value="PPC"/>
    <property type="match status" value="1"/>
</dbReference>
<evidence type="ECO:0000313" key="4">
    <source>
        <dbReference type="Proteomes" id="UP000235916"/>
    </source>
</evidence>
<keyword evidence="1" id="KW-0732">Signal</keyword>
<dbReference type="AlphaFoldDB" id="A0A2N8KSZ0"/>
<evidence type="ECO:0000313" key="3">
    <source>
        <dbReference type="EMBL" id="PND36578.1"/>
    </source>
</evidence>
<feature type="chain" id="PRO_5014951466" description="Peptidase C-terminal archaeal/bacterial domain-containing protein" evidence="1">
    <location>
        <begin position="33"/>
        <end position="628"/>
    </location>
</feature>
<dbReference type="Proteomes" id="UP000235916">
    <property type="component" value="Unassembled WGS sequence"/>
</dbReference>
<dbReference type="RefSeq" id="WP_102770349.1">
    <property type="nucleotide sequence ID" value="NZ_POSP01000004.1"/>
</dbReference>
<dbReference type="InterPro" id="IPR024079">
    <property type="entry name" value="MetalloPept_cat_dom_sf"/>
</dbReference>
<accession>A0A2N8KSZ0</accession>
<sequence>MPAHKTPFKLALLPAAALILSALSSMSLPAAAQDGAVESTAVLNLGSGEQLIEALRQQHRGSSSPFFRTFGNESLAVQIQDFFDKNGLVSISGHALGNSNSVFFLKGSAKNLGGYLALHDKRKAFEFSSGSADGAKGQVLVREVPYTVVFPDFDEKFQHDYERAQNVTTLAVAAPVYSPMALRQAPHIGPYANQDVTQLESKPGSPWVFYLNTTAVMNGSTPLNGVTKEQMYRAWQSVADQYSMLNMNVTTKRSVYDAARTANTLRTGIINFINQDGRSFAPLRSFGTTSAGTLYRNPSAGFDYGYGIGMTGAHEVGHQMGMSHDGGGSGGEYFEGIPAYQWGPIMGNYWMGGSWANQLFTWSRGEYSTANNQEDDFRIMTVNESVPYVADDNVNGKPLQLRAGGEINPLDNWGQIERNTDNDLFTFTVANAATLNLRVDPIEYLRMLDVEAQILNSSGQQVARSNLAVNRSAEFSNLQLPAGSYSIKIQGGAEGTPQRGFSNYSSVGLYALKGTLSGGVPDTPPTPLSNGVPLANQSGATGSWNYYAITLPSAASKLTVTLKGSNGDADLFVQKTAKPSTSSYACKSDGSTSNESCAITAPTAATYIVGVQAYAAYSGVTVTATVTP</sequence>
<feature type="domain" description="Peptidase C-terminal archaeal/bacterial" evidence="2">
    <location>
        <begin position="545"/>
        <end position="612"/>
    </location>
</feature>
<dbReference type="Gene3D" id="3.40.390.10">
    <property type="entry name" value="Collagenase (Catalytic Domain)"/>
    <property type="match status" value="1"/>
</dbReference>
<organism evidence="3 4">
    <name type="scientific">Kinneretia aquatilis</name>
    <dbReference type="NCBI Taxonomy" id="2070761"/>
    <lineage>
        <taxon>Bacteria</taxon>
        <taxon>Pseudomonadati</taxon>
        <taxon>Pseudomonadota</taxon>
        <taxon>Betaproteobacteria</taxon>
        <taxon>Burkholderiales</taxon>
        <taxon>Sphaerotilaceae</taxon>
        <taxon>Roseateles</taxon>
    </lineage>
</organism>
<evidence type="ECO:0000256" key="1">
    <source>
        <dbReference type="SAM" id="SignalP"/>
    </source>
</evidence>
<name>A0A2N8KSZ0_9BURK</name>
<gene>
    <name evidence="3" type="ORF">C1O66_23200</name>
</gene>
<proteinExistence type="predicted"/>